<organism evidence="3 4">
    <name type="scientific">Ruegeria profundi</name>
    <dbReference type="NCBI Taxonomy" id="1685378"/>
    <lineage>
        <taxon>Bacteria</taxon>
        <taxon>Pseudomonadati</taxon>
        <taxon>Pseudomonadota</taxon>
        <taxon>Alphaproteobacteria</taxon>
        <taxon>Rhodobacterales</taxon>
        <taxon>Roseobacteraceae</taxon>
        <taxon>Ruegeria</taxon>
    </lineage>
</organism>
<reference evidence="4" key="1">
    <citation type="submission" date="2015-12" db="EMBL/GenBank/DDBJ databases">
        <authorList>
            <person name="Zhang G."/>
            <person name="Stingl U."/>
        </authorList>
    </citation>
    <scope>NUCLEOTIDE SEQUENCE [LARGE SCALE GENOMIC DNA]</scope>
    <source>
        <strain evidence="4">ZGT108</strain>
    </source>
</reference>
<dbReference type="PANTHER" id="PTHR36539:SF1">
    <property type="entry name" value="BACTERIAL MICROCOMPARTMENT SHELL VERTEX PROTEIN EUTN"/>
    <property type="match status" value="1"/>
</dbReference>
<evidence type="ECO:0000256" key="2">
    <source>
        <dbReference type="ARBA" id="ARBA00024446"/>
    </source>
</evidence>
<proteinExistence type="predicted"/>
<accession>A0A0X3TN45</accession>
<dbReference type="Pfam" id="PF03319">
    <property type="entry name" value="EutN_CcmL"/>
    <property type="match status" value="1"/>
</dbReference>
<dbReference type="CDD" id="cd01614">
    <property type="entry name" value="EutN_CcmL"/>
    <property type="match status" value="1"/>
</dbReference>
<evidence type="ECO:0000313" key="4">
    <source>
        <dbReference type="Proteomes" id="UP000053690"/>
    </source>
</evidence>
<dbReference type="STRING" id="1685378.AVO44_18210"/>
<dbReference type="SUPFAM" id="SSF159133">
    <property type="entry name" value="EutN/CcmL-like"/>
    <property type="match status" value="1"/>
</dbReference>
<dbReference type="InterPro" id="IPR036677">
    <property type="entry name" value="EutN_CcmL_sf"/>
</dbReference>
<name>A0A0X3TN45_9RHOB</name>
<dbReference type="RefSeq" id="WP_068340252.1">
    <property type="nucleotide sequence ID" value="NZ_LQBP01000012.1"/>
</dbReference>
<keyword evidence="4" id="KW-1185">Reference proteome</keyword>
<dbReference type="AlphaFoldDB" id="A0A0X3TN45"/>
<dbReference type="EMBL" id="LQBP01000012">
    <property type="protein sequence ID" value="KUJ77144.1"/>
    <property type="molecule type" value="Genomic_DNA"/>
</dbReference>
<keyword evidence="2" id="KW-1283">Bacterial microcompartment</keyword>
<dbReference type="OrthoDB" id="196195at2"/>
<evidence type="ECO:0000256" key="1">
    <source>
        <dbReference type="ARBA" id="ARBA00024322"/>
    </source>
</evidence>
<dbReference type="GO" id="GO:0031469">
    <property type="term" value="C:bacterial microcompartment"/>
    <property type="evidence" value="ECO:0007669"/>
    <property type="project" value="UniProtKB-SubCell"/>
</dbReference>
<dbReference type="Proteomes" id="UP000053690">
    <property type="component" value="Unassembled WGS sequence"/>
</dbReference>
<dbReference type="PROSITE" id="PS51932">
    <property type="entry name" value="BMV"/>
    <property type="match status" value="1"/>
</dbReference>
<comment type="subcellular location">
    <subcellularLocation>
        <location evidence="1">Bacterial microcompartment</location>
    </subcellularLocation>
</comment>
<comment type="caution">
    <text evidence="3">The sequence shown here is derived from an EMBL/GenBank/DDBJ whole genome shotgun (WGS) entry which is preliminary data.</text>
</comment>
<dbReference type="Gene3D" id="2.40.50.220">
    <property type="entry name" value="EutN/Ccml"/>
    <property type="match status" value="1"/>
</dbReference>
<dbReference type="PANTHER" id="PTHR36539">
    <property type="entry name" value="ETHANOLAMINE UTILIZATION PROTEIN EUTN"/>
    <property type="match status" value="1"/>
</dbReference>
<gene>
    <name evidence="3" type="ORF">AVO44_18210</name>
</gene>
<evidence type="ECO:0000313" key="3">
    <source>
        <dbReference type="EMBL" id="KUJ77144.1"/>
    </source>
</evidence>
<evidence type="ECO:0008006" key="5">
    <source>
        <dbReference type="Google" id="ProtNLM"/>
    </source>
</evidence>
<dbReference type="InterPro" id="IPR004992">
    <property type="entry name" value="EutN_CcmL"/>
</dbReference>
<protein>
    <recommendedName>
        <fullName evidence="5">Ethanolamine utilization protein EutN</fullName>
    </recommendedName>
</protein>
<sequence length="88" mass="8716">MHLGKVAGTVTATAKDAKLVGTKLLVTDLVDSKGKVVDPARVAVDTCGAGVGDMVLVVNGSAARMAAGLSTAPVDLAIIAVVDRVTTT</sequence>